<dbReference type="Gene3D" id="3.40.50.12780">
    <property type="entry name" value="N-terminal domain of ligase-like"/>
    <property type="match status" value="1"/>
</dbReference>
<keyword evidence="2" id="KW-0067">ATP-binding</keyword>
<dbReference type="Pfam" id="PF00501">
    <property type="entry name" value="AMP-binding"/>
    <property type="match status" value="1"/>
</dbReference>
<accession>A0A1T4XXV6</accession>
<feature type="coiled-coil region" evidence="4">
    <location>
        <begin position="510"/>
        <end position="537"/>
    </location>
</feature>
<dbReference type="PANTHER" id="PTHR43272:SF33">
    <property type="entry name" value="AMP-BINDING DOMAIN-CONTAINING PROTEIN-RELATED"/>
    <property type="match status" value="1"/>
</dbReference>
<dbReference type="PANTHER" id="PTHR43272">
    <property type="entry name" value="LONG-CHAIN-FATTY-ACID--COA LIGASE"/>
    <property type="match status" value="1"/>
</dbReference>
<dbReference type="GO" id="GO:0016020">
    <property type="term" value="C:membrane"/>
    <property type="evidence" value="ECO:0007669"/>
    <property type="project" value="TreeGrafter"/>
</dbReference>
<evidence type="ECO:0000256" key="2">
    <source>
        <dbReference type="ARBA" id="ARBA00022840"/>
    </source>
</evidence>
<dbReference type="GO" id="GO:0005524">
    <property type="term" value="F:ATP binding"/>
    <property type="evidence" value="ECO:0007669"/>
    <property type="project" value="UniProtKB-KW"/>
</dbReference>
<dbReference type="InterPro" id="IPR045851">
    <property type="entry name" value="AMP-bd_C_sf"/>
</dbReference>
<dbReference type="InterPro" id="IPR020845">
    <property type="entry name" value="AMP-binding_CS"/>
</dbReference>
<dbReference type="InterPro" id="IPR000873">
    <property type="entry name" value="AMP-dep_synth/lig_dom"/>
</dbReference>
<keyword evidence="4" id="KW-0175">Coiled coil</keyword>
<dbReference type="SUPFAM" id="SSF56801">
    <property type="entry name" value="Acetyl-CoA synthetase-like"/>
    <property type="match status" value="1"/>
</dbReference>
<dbReference type="RefSeq" id="WP_078718073.1">
    <property type="nucleotide sequence ID" value="NZ_FUYC01000019.1"/>
</dbReference>
<gene>
    <name evidence="6" type="ORF">SAMN02745704_02537</name>
</gene>
<evidence type="ECO:0000259" key="5">
    <source>
        <dbReference type="Pfam" id="PF00501"/>
    </source>
</evidence>
<dbReference type="Proteomes" id="UP000190027">
    <property type="component" value="Unassembled WGS sequence"/>
</dbReference>
<organism evidence="6 7">
    <name type="scientific">Paucidesulfovibrio gracilis DSM 16080</name>
    <dbReference type="NCBI Taxonomy" id="1121449"/>
    <lineage>
        <taxon>Bacteria</taxon>
        <taxon>Pseudomonadati</taxon>
        <taxon>Thermodesulfobacteriota</taxon>
        <taxon>Desulfovibrionia</taxon>
        <taxon>Desulfovibrionales</taxon>
        <taxon>Desulfovibrionaceae</taxon>
        <taxon>Paucidesulfovibrio</taxon>
    </lineage>
</organism>
<protein>
    <submittedName>
        <fullName evidence="6">Long-chain acyl-CoA synthetase</fullName>
    </submittedName>
</protein>
<dbReference type="Gene3D" id="3.30.300.30">
    <property type="match status" value="1"/>
</dbReference>
<dbReference type="AlphaFoldDB" id="A0A1T4XXV6"/>
<evidence type="ECO:0000256" key="3">
    <source>
        <dbReference type="ARBA" id="ARBA00024484"/>
    </source>
</evidence>
<dbReference type="GO" id="GO:0004467">
    <property type="term" value="F:long-chain fatty acid-CoA ligase activity"/>
    <property type="evidence" value="ECO:0007669"/>
    <property type="project" value="UniProtKB-EC"/>
</dbReference>
<reference evidence="6 7" key="1">
    <citation type="submission" date="2017-02" db="EMBL/GenBank/DDBJ databases">
        <authorList>
            <person name="Peterson S.W."/>
        </authorList>
    </citation>
    <scope>NUCLEOTIDE SEQUENCE [LARGE SCALE GENOMIC DNA]</scope>
    <source>
        <strain evidence="6 7">DSM 16080</strain>
    </source>
</reference>
<comment type="catalytic activity">
    <reaction evidence="3">
        <text>a long-chain fatty acid + ATP + CoA = a long-chain fatty acyl-CoA + AMP + diphosphate</text>
        <dbReference type="Rhea" id="RHEA:15421"/>
        <dbReference type="ChEBI" id="CHEBI:30616"/>
        <dbReference type="ChEBI" id="CHEBI:33019"/>
        <dbReference type="ChEBI" id="CHEBI:57287"/>
        <dbReference type="ChEBI" id="CHEBI:57560"/>
        <dbReference type="ChEBI" id="CHEBI:83139"/>
        <dbReference type="ChEBI" id="CHEBI:456215"/>
        <dbReference type="EC" id="6.2.1.3"/>
    </reaction>
    <physiologicalReaction direction="left-to-right" evidence="3">
        <dbReference type="Rhea" id="RHEA:15422"/>
    </physiologicalReaction>
</comment>
<evidence type="ECO:0000256" key="4">
    <source>
        <dbReference type="SAM" id="Coils"/>
    </source>
</evidence>
<evidence type="ECO:0000256" key="1">
    <source>
        <dbReference type="ARBA" id="ARBA00022741"/>
    </source>
</evidence>
<keyword evidence="1" id="KW-0547">Nucleotide-binding</keyword>
<dbReference type="EMBL" id="FUYC01000019">
    <property type="protein sequence ID" value="SKA94048.1"/>
    <property type="molecule type" value="Genomic_DNA"/>
</dbReference>
<proteinExistence type="predicted"/>
<evidence type="ECO:0000313" key="6">
    <source>
        <dbReference type="EMBL" id="SKA94048.1"/>
    </source>
</evidence>
<dbReference type="OrthoDB" id="9801302at2"/>
<feature type="domain" description="AMP-dependent synthetase/ligase" evidence="5">
    <location>
        <begin position="16"/>
        <end position="417"/>
    </location>
</feature>
<sequence length="575" mass="64474">MKQLDKLEKRTLNAVLERSASLFADRPALGFVDGDPMTYGEFAEQVRALSALLHKRGIRPGDRVALLSTNMPNWGVAYFAITTMGAVVVPILPDFHDNAVQHILVHSEAKAIFVSEKLLSKLKGGEFPELASIIRLDDLRLLQGTDMRERLRDTVRAGRAQLERLRQYAMDVLDRKQPEIEEDDLASIIYTSGTTGHSKGVMLTHKNIVYDAETTADLVEFTPDERMVSVLPLAHTYECTLGLVIPLFYGASVRYLQKPPTPRTLLPALQKIKPTFLLIVPLIIEKIYKNKIMPKFRSSAITRGLLKFKGSEKALHRMACKKLHKSFGGAMRCMCIGGAPISPEVERFLFNGGFPYSVGYGMTETSPMVTGASPDEVRYRACGYAVPGVDIRIENPHPDTGEGEILIRGPIVMKGYYKAPQLTESTFDGEWLKTGDLGVLDEDGFLYIKGRSKNVVLGPSGENIYPEEIEAMLNEREYVLESLVYSHEGKLTARVHLDYEQLDKLHGLHKMIESDVRDKLKEQLESLRSEINGMVASFARIIKIVEHPDPFEKTPTHKIKRYLYVDPKENGLADT</sequence>
<dbReference type="STRING" id="1121449.SAMN02745704_02537"/>
<evidence type="ECO:0000313" key="7">
    <source>
        <dbReference type="Proteomes" id="UP000190027"/>
    </source>
</evidence>
<dbReference type="InterPro" id="IPR042099">
    <property type="entry name" value="ANL_N_sf"/>
</dbReference>
<keyword evidence="7" id="KW-1185">Reference proteome</keyword>
<name>A0A1T4XXV6_9BACT</name>
<dbReference type="PROSITE" id="PS00455">
    <property type="entry name" value="AMP_BINDING"/>
    <property type="match status" value="1"/>
</dbReference>